<dbReference type="CDD" id="cd00431">
    <property type="entry name" value="cysteine_hydrolases"/>
    <property type="match status" value="1"/>
</dbReference>
<evidence type="ECO:0000259" key="2">
    <source>
        <dbReference type="Pfam" id="PF00857"/>
    </source>
</evidence>
<gene>
    <name evidence="3" type="ORF">SAMN02745157_1900</name>
</gene>
<dbReference type="AlphaFoldDB" id="A0A1M4ZS40"/>
<keyword evidence="1" id="KW-0378">Hydrolase</keyword>
<dbReference type="OrthoDB" id="9807387at2"/>
<keyword evidence="4" id="KW-1185">Reference proteome</keyword>
<dbReference type="EMBL" id="FQUP01000001">
    <property type="protein sequence ID" value="SHF20735.1"/>
    <property type="molecule type" value="Genomic_DNA"/>
</dbReference>
<evidence type="ECO:0000313" key="3">
    <source>
        <dbReference type="EMBL" id="SHF20735.1"/>
    </source>
</evidence>
<organism evidence="3 4">
    <name type="scientific">Kaistia soli DSM 19436</name>
    <dbReference type="NCBI Taxonomy" id="1122133"/>
    <lineage>
        <taxon>Bacteria</taxon>
        <taxon>Pseudomonadati</taxon>
        <taxon>Pseudomonadota</taxon>
        <taxon>Alphaproteobacteria</taxon>
        <taxon>Hyphomicrobiales</taxon>
        <taxon>Kaistiaceae</taxon>
        <taxon>Kaistia</taxon>
    </lineage>
</organism>
<sequence>MHSDVTWPVTGPLDLDRTALVVIDMQTDFCGPGGWIDRLGQSIENTRKPISPIAELLEAARVAGMTIIHTREGHRPDLSDLNPVKRWRSRLHGVGIGDESNQGRALTRGDPGHDIIAELYPLPGEIVVDKPGKSSFHATEFDQILRARGIEALIVCGVTSDCCVQSTIRDGADLGYDCVLVVDGTAAVETANHQGMVDLLAAYGGRWGAVSSSEALIALIAGASKAGAAA</sequence>
<dbReference type="InterPro" id="IPR050272">
    <property type="entry name" value="Isochorismatase-like_hydrls"/>
</dbReference>
<name>A0A1M4ZS40_9HYPH</name>
<dbReference type="SUPFAM" id="SSF52499">
    <property type="entry name" value="Isochorismatase-like hydrolases"/>
    <property type="match status" value="1"/>
</dbReference>
<proteinExistence type="predicted"/>
<evidence type="ECO:0000256" key="1">
    <source>
        <dbReference type="ARBA" id="ARBA00022801"/>
    </source>
</evidence>
<dbReference type="PANTHER" id="PTHR43540:SF9">
    <property type="entry name" value="FAMILY HYDROLASE, PUTATIVE (AFU_ORTHOLOGUE AFUA_2G08700)-RELATED"/>
    <property type="match status" value="1"/>
</dbReference>
<feature type="domain" description="Isochorismatase-like" evidence="2">
    <location>
        <begin position="18"/>
        <end position="205"/>
    </location>
</feature>
<dbReference type="InterPro" id="IPR036380">
    <property type="entry name" value="Isochorismatase-like_sf"/>
</dbReference>
<dbReference type="PANTHER" id="PTHR43540">
    <property type="entry name" value="PEROXYUREIDOACRYLATE/UREIDOACRYLATE AMIDOHYDROLASE-RELATED"/>
    <property type="match status" value="1"/>
</dbReference>
<protein>
    <submittedName>
        <fullName evidence="3">Nicotinamidase-related amidase</fullName>
    </submittedName>
</protein>
<reference evidence="3 4" key="1">
    <citation type="submission" date="2016-11" db="EMBL/GenBank/DDBJ databases">
        <authorList>
            <person name="Jaros S."/>
            <person name="Januszkiewicz K."/>
            <person name="Wedrychowicz H."/>
        </authorList>
    </citation>
    <scope>NUCLEOTIDE SEQUENCE [LARGE SCALE GENOMIC DNA]</scope>
    <source>
        <strain evidence="3 4">DSM 19436</strain>
    </source>
</reference>
<dbReference type="Gene3D" id="3.40.50.850">
    <property type="entry name" value="Isochorismatase-like"/>
    <property type="match status" value="1"/>
</dbReference>
<dbReference type="InterPro" id="IPR000868">
    <property type="entry name" value="Isochorismatase-like_dom"/>
</dbReference>
<dbReference type="Proteomes" id="UP000184485">
    <property type="component" value="Unassembled WGS sequence"/>
</dbReference>
<dbReference type="Pfam" id="PF00857">
    <property type="entry name" value="Isochorismatase"/>
    <property type="match status" value="1"/>
</dbReference>
<dbReference type="RefSeq" id="WP_073052391.1">
    <property type="nucleotide sequence ID" value="NZ_FQUP01000001.1"/>
</dbReference>
<dbReference type="STRING" id="1122133.SAMN02745157_1900"/>
<accession>A0A1M4ZS40</accession>
<dbReference type="GO" id="GO:0016787">
    <property type="term" value="F:hydrolase activity"/>
    <property type="evidence" value="ECO:0007669"/>
    <property type="project" value="UniProtKB-KW"/>
</dbReference>
<evidence type="ECO:0000313" key="4">
    <source>
        <dbReference type="Proteomes" id="UP000184485"/>
    </source>
</evidence>